<name>A0A194RCF3_PAPMA</name>
<dbReference type="Proteomes" id="UP000053240">
    <property type="component" value="Unassembled WGS sequence"/>
</dbReference>
<evidence type="ECO:0000256" key="4">
    <source>
        <dbReference type="ARBA" id="ARBA00022776"/>
    </source>
</evidence>
<evidence type="ECO:0000256" key="7">
    <source>
        <dbReference type="ARBA" id="ARBA00023242"/>
    </source>
</evidence>
<keyword evidence="2 10" id="KW-0158">Chromosome</keyword>
<evidence type="ECO:0000256" key="1">
    <source>
        <dbReference type="ARBA" id="ARBA00007050"/>
    </source>
</evidence>
<evidence type="ECO:0000259" key="13">
    <source>
        <dbReference type="Pfam" id="PF03801"/>
    </source>
</evidence>
<protein>
    <recommendedName>
        <fullName evidence="10">Kinetochore protein NDC80</fullName>
    </recommendedName>
</protein>
<comment type="function">
    <text evidence="10">Acts as a component of the essential kinetochore-associated NDC80 complex, which is required for chromosome segregation and spindle checkpoint activity.</text>
</comment>
<evidence type="ECO:0000256" key="12">
    <source>
        <dbReference type="SAM" id="MobiDB-lite"/>
    </source>
</evidence>
<feature type="domain" description="Kinetochore protein Ndc80 CH" evidence="13">
    <location>
        <begin position="162"/>
        <end position="279"/>
    </location>
</feature>
<dbReference type="InterPro" id="IPR055260">
    <property type="entry name" value="Ndc80_CH"/>
</dbReference>
<feature type="compositionally biased region" description="Polar residues" evidence="12">
    <location>
        <begin position="67"/>
        <end position="85"/>
    </location>
</feature>
<dbReference type="GO" id="GO:0051315">
    <property type="term" value="P:attachment of mitotic spindle microtubules to kinetochore"/>
    <property type="evidence" value="ECO:0007669"/>
    <property type="project" value="UniProtKB-UniRule"/>
</dbReference>
<dbReference type="Pfam" id="PF03801">
    <property type="entry name" value="Ndc80_HEC"/>
    <property type="match status" value="1"/>
</dbReference>
<dbReference type="AlphaFoldDB" id="A0A194RCF3"/>
<keyword evidence="8 10" id="KW-0131">Cell cycle</keyword>
<evidence type="ECO:0000256" key="8">
    <source>
        <dbReference type="ARBA" id="ARBA00023306"/>
    </source>
</evidence>
<dbReference type="Gene3D" id="1.10.418.30">
    <property type="entry name" value="Ncd80 complex, Ncd80 subunit"/>
    <property type="match status" value="1"/>
</dbReference>
<dbReference type="PANTHER" id="PTHR10643:SF2">
    <property type="entry name" value="KINETOCHORE PROTEIN NDC80 HOMOLOG"/>
    <property type="match status" value="1"/>
</dbReference>
<feature type="compositionally biased region" description="Polar residues" evidence="12">
    <location>
        <begin position="1"/>
        <end position="14"/>
    </location>
</feature>
<keyword evidence="15" id="KW-1185">Reference proteome</keyword>
<feature type="coiled-coil region" evidence="11">
    <location>
        <begin position="584"/>
        <end position="628"/>
    </location>
</feature>
<organism evidence="14 15">
    <name type="scientific">Papilio machaon</name>
    <name type="common">Old World swallowtail butterfly</name>
    <dbReference type="NCBI Taxonomy" id="76193"/>
    <lineage>
        <taxon>Eukaryota</taxon>
        <taxon>Metazoa</taxon>
        <taxon>Ecdysozoa</taxon>
        <taxon>Arthropoda</taxon>
        <taxon>Hexapoda</taxon>
        <taxon>Insecta</taxon>
        <taxon>Pterygota</taxon>
        <taxon>Neoptera</taxon>
        <taxon>Endopterygota</taxon>
        <taxon>Lepidoptera</taxon>
        <taxon>Glossata</taxon>
        <taxon>Ditrysia</taxon>
        <taxon>Papilionoidea</taxon>
        <taxon>Papilionidae</taxon>
        <taxon>Papilioninae</taxon>
        <taxon>Papilio</taxon>
    </lineage>
</organism>
<evidence type="ECO:0000256" key="6">
    <source>
        <dbReference type="ARBA" id="ARBA00023054"/>
    </source>
</evidence>
<comment type="similarity">
    <text evidence="1 10">Belongs to the NDC80/HEC1 family.</text>
</comment>
<dbReference type="EMBL" id="KQ460367">
    <property type="protein sequence ID" value="KPJ15523.1"/>
    <property type="molecule type" value="Genomic_DNA"/>
</dbReference>
<dbReference type="GO" id="GO:0005634">
    <property type="term" value="C:nucleus"/>
    <property type="evidence" value="ECO:0007669"/>
    <property type="project" value="UniProtKB-SubCell"/>
</dbReference>
<evidence type="ECO:0000256" key="10">
    <source>
        <dbReference type="RuleBase" id="RU368072"/>
    </source>
</evidence>
<dbReference type="STRING" id="76193.A0A194RCF3"/>
<comment type="subunit">
    <text evidence="10">Component of the NDC80 complex.</text>
</comment>
<keyword evidence="4 10" id="KW-0498">Mitosis</keyword>
<evidence type="ECO:0000313" key="15">
    <source>
        <dbReference type="Proteomes" id="UP000053240"/>
    </source>
</evidence>
<dbReference type="PANTHER" id="PTHR10643">
    <property type="entry name" value="KINETOCHORE PROTEIN NDC80"/>
    <property type="match status" value="1"/>
</dbReference>
<evidence type="ECO:0000256" key="11">
    <source>
        <dbReference type="SAM" id="Coils"/>
    </source>
</evidence>
<accession>A0A194RCF3</accession>
<evidence type="ECO:0000256" key="5">
    <source>
        <dbReference type="ARBA" id="ARBA00022838"/>
    </source>
</evidence>
<evidence type="ECO:0000313" key="14">
    <source>
        <dbReference type="EMBL" id="KPJ15523.1"/>
    </source>
</evidence>
<dbReference type="InterPro" id="IPR038273">
    <property type="entry name" value="Ndc80_sf"/>
</dbReference>
<dbReference type="GO" id="GO:0031262">
    <property type="term" value="C:Ndc80 complex"/>
    <property type="evidence" value="ECO:0007669"/>
    <property type="project" value="UniProtKB-UniRule"/>
</dbReference>
<gene>
    <name evidence="14" type="ORF">RR48_09452</name>
</gene>
<evidence type="ECO:0000256" key="9">
    <source>
        <dbReference type="ARBA" id="ARBA00023328"/>
    </source>
</evidence>
<keyword evidence="6 11" id="KW-0175">Coiled coil</keyword>
<evidence type="ECO:0000256" key="2">
    <source>
        <dbReference type="ARBA" id="ARBA00022454"/>
    </source>
</evidence>
<feature type="region of interest" description="Disordered" evidence="12">
    <location>
        <begin position="1"/>
        <end position="87"/>
    </location>
</feature>
<evidence type="ECO:0000256" key="3">
    <source>
        <dbReference type="ARBA" id="ARBA00022618"/>
    </source>
</evidence>
<dbReference type="InterPro" id="IPR005550">
    <property type="entry name" value="Kinetochore_Ndc80"/>
</dbReference>
<dbReference type="GO" id="GO:0051301">
    <property type="term" value="P:cell division"/>
    <property type="evidence" value="ECO:0007669"/>
    <property type="project" value="UniProtKB-UniRule"/>
</dbReference>
<sequence>MYSTRYVPGQQSTSRKSRLEGKPSLLPKPRRTGSTEPEIRRPSGAGHRSSSAEPPRATLGGRLSREPSATNLPPISSRSKSQQSEMRYGASHYMSTPLHSNHNARSTNTPLEFRLPTSELKHGVTPLRYSHNLTTTPRRTVGDESSGRSWEQALDRVLAFVTVKDQRPLSNAGWQRAAAARVGEALALRASEGGKALALLRPLTIARFVDIVADLLGSLYNNPTLNTDNYVTKLPHITKRLLYPGTVSKSWLRTVNTLHAFPHALALIAYLLDLIHFCESPIEEGLIYLAKDDFADLKQDFIFRSWQRFQMPEYQFDDLSEEYLQNLKTLLGNDDEKIQELENKVKKQESELEDEAEAAARADVCRREERLSALLSAVRAERAASLHDTNITDDARAARQRLLGALGDIDAEVERAHVESQRLCEEVSAQSMSVSERAQLLEQVDYAFRVHDSKTALAEHISKCGEPALCEEVSAQSMSVSERAQLLEQVDYAFRVHDSKTALAEHISKMLLSKETELAGWQKRTLDSCVQYKQALIHLAPHCPDLASYNIDEKTVVDVGNNNICCTNAQPVKYHDHTEDRRQVEREKTEAARSAAELAAVREQIAGLQAAQAQHKHLDTELEFWQQQDVEWRSKLSSLQEYVVNKRTEVQQTLAEATNRRVQLLLHNIRLLNEKLPN</sequence>
<reference evidence="14 15" key="1">
    <citation type="journal article" date="2015" name="Nat. Commun.">
        <title>Outbred genome sequencing and CRISPR/Cas9 gene editing in butterflies.</title>
        <authorList>
            <person name="Li X."/>
            <person name="Fan D."/>
            <person name="Zhang W."/>
            <person name="Liu G."/>
            <person name="Zhang L."/>
            <person name="Zhao L."/>
            <person name="Fang X."/>
            <person name="Chen L."/>
            <person name="Dong Y."/>
            <person name="Chen Y."/>
            <person name="Ding Y."/>
            <person name="Zhao R."/>
            <person name="Feng M."/>
            <person name="Zhu Y."/>
            <person name="Feng Y."/>
            <person name="Jiang X."/>
            <person name="Zhu D."/>
            <person name="Xiang H."/>
            <person name="Feng X."/>
            <person name="Li S."/>
            <person name="Wang J."/>
            <person name="Zhang G."/>
            <person name="Kronforst M.R."/>
            <person name="Wang W."/>
        </authorList>
    </citation>
    <scope>NUCLEOTIDE SEQUENCE [LARGE SCALE GENOMIC DNA]</scope>
    <source>
        <strain evidence="14">Ya'a_city_454_Pm</strain>
        <tissue evidence="14">Whole body</tissue>
    </source>
</reference>
<keyword evidence="9 10" id="KW-0137">Centromere</keyword>
<proteinExistence type="inferred from homology"/>
<keyword evidence="7 10" id="KW-0539">Nucleus</keyword>
<keyword evidence="3 10" id="KW-0132">Cell division</keyword>
<comment type="subcellular location">
    <subcellularLocation>
        <location evidence="10">Chromosome</location>
        <location evidence="10">Centromere</location>
        <location evidence="10">Kinetochore</location>
    </subcellularLocation>
    <subcellularLocation>
        <location evidence="10">Nucleus</location>
    </subcellularLocation>
</comment>
<feature type="coiled-coil region" evidence="11">
    <location>
        <begin position="324"/>
        <end position="362"/>
    </location>
</feature>
<keyword evidence="5 10" id="KW-0995">Kinetochore</keyword>
<dbReference type="InParanoid" id="A0A194RCF3"/>